<evidence type="ECO:0000313" key="3">
    <source>
        <dbReference type="Proteomes" id="UP001054902"/>
    </source>
</evidence>
<keyword evidence="3" id="KW-1185">Reference proteome</keyword>
<feature type="chain" id="PRO_5042101732" description="DUF1350-domain-containing protein" evidence="1">
    <location>
        <begin position="27"/>
        <end position="489"/>
    </location>
</feature>
<dbReference type="EMBL" id="BLLK01000045">
    <property type="protein sequence ID" value="GFH52702.1"/>
    <property type="molecule type" value="Genomic_DNA"/>
</dbReference>
<proteinExistence type="predicted"/>
<gene>
    <name evidence="2" type="ORF">CTEN210_09178</name>
</gene>
<dbReference type="AlphaFoldDB" id="A0AAD3CVA2"/>
<feature type="signal peptide" evidence="1">
    <location>
        <begin position="1"/>
        <end position="26"/>
    </location>
</feature>
<evidence type="ECO:0008006" key="4">
    <source>
        <dbReference type="Google" id="ProtNLM"/>
    </source>
</evidence>
<organism evidence="2 3">
    <name type="scientific">Chaetoceros tenuissimus</name>
    <dbReference type="NCBI Taxonomy" id="426638"/>
    <lineage>
        <taxon>Eukaryota</taxon>
        <taxon>Sar</taxon>
        <taxon>Stramenopiles</taxon>
        <taxon>Ochrophyta</taxon>
        <taxon>Bacillariophyta</taxon>
        <taxon>Coscinodiscophyceae</taxon>
        <taxon>Chaetocerotophycidae</taxon>
        <taxon>Chaetocerotales</taxon>
        <taxon>Chaetocerotaceae</taxon>
        <taxon>Chaetoceros</taxon>
    </lineage>
</organism>
<sequence>MSSRQYNAAALLRLLMSLHLLYLAASFSSLPRCRHVEISSSSILLPQILHRFTSSNQNPLPTNIQLQSRSYDDYDYEDDDDYYMDDYDDEEPQSLDWEWETYKKSTHVFLPPPIDANNESESPKTILHFIGGTLFGSYPLQFYKPMLEQIAKQSNSIVIASSIPVTFSKNPLNHFQLAKSIAIEFNKAYRNIVVDEYGEEEAANMNVVGIGHSLGSRLQMIISTSKKLKTIAFDRDANILIAFNNYNAVESVPGVKKLEREIEETFNQSKKRKGRPSSSSRYDDPYFDEYEIGLEDVVNAVSAGLKDQVTNIKTTITPDLDSKSLEFQPSPQQLWDGISNLYDVDKTLLVQFDQDLIDQSAKLATTIVESESFQSKSNATDVLESQSNSTDTNTESFASGKDIKFARLRGTHLSPVSYSETFIAKALQKVGAFGQDELLQEAINESKAYQPSSQRNRDAVENEDIQNLSSTIAKYITDIVESSNRIEDK</sequence>
<dbReference type="PANTHER" id="PTHR34127">
    <property type="entry name" value="OS04G0405600 PROTEIN"/>
    <property type="match status" value="1"/>
</dbReference>
<keyword evidence="1" id="KW-0732">Signal</keyword>
<reference evidence="2 3" key="1">
    <citation type="journal article" date="2021" name="Sci. Rep.">
        <title>The genome of the diatom Chaetoceros tenuissimus carries an ancient integrated fragment of an extant virus.</title>
        <authorList>
            <person name="Hongo Y."/>
            <person name="Kimura K."/>
            <person name="Takaki Y."/>
            <person name="Yoshida Y."/>
            <person name="Baba S."/>
            <person name="Kobayashi G."/>
            <person name="Nagasaki K."/>
            <person name="Hano T."/>
            <person name="Tomaru Y."/>
        </authorList>
    </citation>
    <scope>NUCLEOTIDE SEQUENCE [LARGE SCALE GENOMIC DNA]</scope>
    <source>
        <strain evidence="2 3">NIES-3715</strain>
    </source>
</reference>
<dbReference type="PANTHER" id="PTHR34127:SF1">
    <property type="entry name" value="OS04G0405600 PROTEIN"/>
    <property type="match status" value="1"/>
</dbReference>
<name>A0AAD3CVA2_9STRA</name>
<evidence type="ECO:0000313" key="2">
    <source>
        <dbReference type="EMBL" id="GFH52702.1"/>
    </source>
</evidence>
<accession>A0AAD3CVA2</accession>
<dbReference type="InterPro" id="IPR010765">
    <property type="entry name" value="DUF1350"/>
</dbReference>
<protein>
    <recommendedName>
        <fullName evidence="4">DUF1350-domain-containing protein</fullName>
    </recommendedName>
</protein>
<comment type="caution">
    <text evidence="2">The sequence shown here is derived from an EMBL/GenBank/DDBJ whole genome shotgun (WGS) entry which is preliminary data.</text>
</comment>
<dbReference type="Proteomes" id="UP001054902">
    <property type="component" value="Unassembled WGS sequence"/>
</dbReference>
<evidence type="ECO:0000256" key="1">
    <source>
        <dbReference type="SAM" id="SignalP"/>
    </source>
</evidence>
<dbReference type="Pfam" id="PF07082">
    <property type="entry name" value="DUF1350"/>
    <property type="match status" value="1"/>
</dbReference>